<dbReference type="Proteomes" id="UP000044136">
    <property type="component" value="Unassembled WGS sequence"/>
</dbReference>
<dbReference type="PIRSF" id="PIRSF016661">
    <property type="entry name" value="BioY"/>
    <property type="match status" value="1"/>
</dbReference>
<dbReference type="HOGENOM" id="CLU_077931_3_1_9"/>
<sequence>MKTKHLVFAALFTALIAVGAQLRISLGPIPFTLQVPMVLLAGLLLGRKLGLITVTAYIFIGLIGIPVFAGAGGPGAFVSPSFGFVLGFIPGVVITAMGGNTQPVRMMTFTILGMCAIFICGVVYFSFIMNAVIGTPMTLVEILMAAVVPFLIKDIILAVMTVMFARTLTMRGLLLT</sequence>
<accession>A0A078M1A8</accession>
<dbReference type="InterPro" id="IPR003784">
    <property type="entry name" value="BioY"/>
</dbReference>
<gene>
    <name evidence="4" type="primary">bioY</name>
    <name evidence="4" type="ORF">BN1048_00265</name>
</gene>
<protein>
    <recommendedName>
        <fullName evidence="2">Biotin transporter</fullName>
    </recommendedName>
</protein>
<dbReference type="AlphaFoldDB" id="A0A078M1A8"/>
<keyword evidence="2 3" id="KW-0472">Membrane</keyword>
<organism evidence="4 5">
    <name type="scientific">Jeotgalicoccus saudimassiliensis</name>
    <dbReference type="NCBI Taxonomy" id="1461582"/>
    <lineage>
        <taxon>Bacteria</taxon>
        <taxon>Bacillati</taxon>
        <taxon>Bacillota</taxon>
        <taxon>Bacilli</taxon>
        <taxon>Bacillales</taxon>
        <taxon>Staphylococcaceae</taxon>
        <taxon>Jeotgalicoccus</taxon>
    </lineage>
</organism>
<keyword evidence="2" id="KW-1003">Cell membrane</keyword>
<comment type="subcellular location">
    <subcellularLocation>
        <location evidence="2">Cell membrane</location>
        <topology evidence="2">Multi-pass membrane protein</topology>
    </subcellularLocation>
</comment>
<dbReference type="GO" id="GO:0005886">
    <property type="term" value="C:plasma membrane"/>
    <property type="evidence" value="ECO:0007669"/>
    <property type="project" value="UniProtKB-SubCell"/>
</dbReference>
<reference evidence="4 5" key="1">
    <citation type="submission" date="2014-07" db="EMBL/GenBank/DDBJ databases">
        <authorList>
            <person name="Urmite Genomes Urmite Genomes"/>
        </authorList>
    </citation>
    <scope>NUCLEOTIDE SEQUENCE [LARGE SCALE GENOMIC DNA]</scope>
    <source>
        <strain evidence="4 5">13MG44_air</strain>
    </source>
</reference>
<evidence type="ECO:0000313" key="4">
    <source>
        <dbReference type="EMBL" id="CDZ99142.1"/>
    </source>
</evidence>
<dbReference type="eggNOG" id="COG1268">
    <property type="taxonomic scope" value="Bacteria"/>
</dbReference>
<dbReference type="OrthoDB" id="9803495at2"/>
<keyword evidence="5" id="KW-1185">Reference proteome</keyword>
<feature type="transmembrane region" description="Helical" evidence="3">
    <location>
        <begin position="139"/>
        <end position="165"/>
    </location>
</feature>
<dbReference type="PANTHER" id="PTHR34295">
    <property type="entry name" value="BIOTIN TRANSPORTER BIOY"/>
    <property type="match status" value="1"/>
</dbReference>
<proteinExistence type="inferred from homology"/>
<evidence type="ECO:0000256" key="1">
    <source>
        <dbReference type="ARBA" id="ARBA00010692"/>
    </source>
</evidence>
<name>A0A078M1A8_9STAP</name>
<dbReference type="EMBL" id="CCSE01000001">
    <property type="protein sequence ID" value="CDZ99142.1"/>
    <property type="molecule type" value="Genomic_DNA"/>
</dbReference>
<evidence type="ECO:0000256" key="2">
    <source>
        <dbReference type="PIRNR" id="PIRNR016661"/>
    </source>
</evidence>
<keyword evidence="3" id="KW-1133">Transmembrane helix</keyword>
<feature type="transmembrane region" description="Helical" evidence="3">
    <location>
        <begin position="77"/>
        <end position="97"/>
    </location>
</feature>
<dbReference type="Pfam" id="PF02632">
    <property type="entry name" value="BioY"/>
    <property type="match status" value="1"/>
</dbReference>
<keyword evidence="3" id="KW-0812">Transmembrane</keyword>
<dbReference type="Gene3D" id="1.10.1760.20">
    <property type="match status" value="1"/>
</dbReference>
<evidence type="ECO:0000313" key="5">
    <source>
        <dbReference type="Proteomes" id="UP000044136"/>
    </source>
</evidence>
<feature type="transmembrane region" description="Helical" evidence="3">
    <location>
        <begin position="109"/>
        <end position="133"/>
    </location>
</feature>
<keyword evidence="2" id="KW-0813">Transport</keyword>
<comment type="similarity">
    <text evidence="1 2">Belongs to the BioY family.</text>
</comment>
<dbReference type="STRING" id="1461582.BN1048_00265"/>
<dbReference type="RefSeq" id="WP_035807617.1">
    <property type="nucleotide sequence ID" value="NZ_CCSE01000001.1"/>
</dbReference>
<dbReference type="GO" id="GO:0015225">
    <property type="term" value="F:biotin transmembrane transporter activity"/>
    <property type="evidence" value="ECO:0007669"/>
    <property type="project" value="UniProtKB-UniRule"/>
</dbReference>
<evidence type="ECO:0000256" key="3">
    <source>
        <dbReference type="SAM" id="Phobius"/>
    </source>
</evidence>
<dbReference type="PANTHER" id="PTHR34295:SF1">
    <property type="entry name" value="BIOTIN TRANSPORTER BIOY"/>
    <property type="match status" value="1"/>
</dbReference>
<feature type="transmembrane region" description="Helical" evidence="3">
    <location>
        <begin position="51"/>
        <end position="71"/>
    </location>
</feature>